<evidence type="ECO:0000313" key="1">
    <source>
        <dbReference type="EMBL" id="NEX22745.1"/>
    </source>
</evidence>
<evidence type="ECO:0000313" key="2">
    <source>
        <dbReference type="Proteomes" id="UP000471640"/>
    </source>
</evidence>
<reference evidence="2" key="1">
    <citation type="journal article" date="2020" name="Microbiol. Resour. Announc.">
        <title>Draft Genome Sequences of Thiorhodococcus mannitoliphagus and Thiorhodococcus minor, Purple Sulfur Photosynthetic Bacteria in the Gammaproteobacterial Family Chromatiaceae.</title>
        <authorList>
            <person name="Aviles F.A."/>
            <person name="Meyer T.E."/>
            <person name="Kyndt J.A."/>
        </authorList>
    </citation>
    <scope>NUCLEOTIDE SEQUENCE [LARGE SCALE GENOMIC DNA]</scope>
    <source>
        <strain evidence="2">DSM 18266</strain>
    </source>
</reference>
<proteinExistence type="predicted"/>
<dbReference type="AlphaFoldDB" id="A0A6P1E565"/>
<name>A0A6P1E565_9GAMM</name>
<reference evidence="1 2" key="2">
    <citation type="submission" date="2020-02" db="EMBL/GenBank/DDBJ databases">
        <title>Genome sequences of Thiorhodococcus mannitoliphagus and Thiorhodococcus minor, purple sulfur photosynthetic bacteria in the gammaproteobacterial family, Chromatiaceae.</title>
        <authorList>
            <person name="Aviles F.A."/>
            <person name="Meyer T.E."/>
            <person name="Kyndt J.A."/>
        </authorList>
    </citation>
    <scope>NUCLEOTIDE SEQUENCE [LARGE SCALE GENOMIC DNA]</scope>
    <source>
        <strain evidence="1 2">DSM 18266</strain>
    </source>
</reference>
<sequence>MNHTLQKLREIAQESVLSAEDSIVQKREIFASCAELAAPLIHAFKDVENEFVRIAVMRQIWPYDFDRRDDRVAGLLVNMIGPAEAPIGLKIAVPHGFLQFEVLIKPGTQPVYSCVRDTHGQRPLAMDFPNSEAWLEFFYKSIADLIEL</sequence>
<protein>
    <submittedName>
        <fullName evidence="1">Uncharacterized protein</fullName>
    </submittedName>
</protein>
<gene>
    <name evidence="1" type="ORF">G3480_20970</name>
</gene>
<dbReference type="EMBL" id="JAAIJR010000122">
    <property type="protein sequence ID" value="NEX22745.1"/>
    <property type="molecule type" value="Genomic_DNA"/>
</dbReference>
<dbReference type="Proteomes" id="UP000471640">
    <property type="component" value="Unassembled WGS sequence"/>
</dbReference>
<dbReference type="RefSeq" id="WP_164655839.1">
    <property type="nucleotide sequence ID" value="NZ_JAAIJR010000122.1"/>
</dbReference>
<comment type="caution">
    <text evidence="1">The sequence shown here is derived from an EMBL/GenBank/DDBJ whole genome shotgun (WGS) entry which is preliminary data.</text>
</comment>
<organism evidence="1 2">
    <name type="scientific">Thiorhodococcus mannitoliphagus</name>
    <dbReference type="NCBI Taxonomy" id="329406"/>
    <lineage>
        <taxon>Bacteria</taxon>
        <taxon>Pseudomonadati</taxon>
        <taxon>Pseudomonadota</taxon>
        <taxon>Gammaproteobacteria</taxon>
        <taxon>Chromatiales</taxon>
        <taxon>Chromatiaceae</taxon>
        <taxon>Thiorhodococcus</taxon>
    </lineage>
</organism>
<accession>A0A6P1E565</accession>
<keyword evidence="2" id="KW-1185">Reference proteome</keyword>